<feature type="domain" description="ABC transporter" evidence="5">
    <location>
        <begin position="313"/>
        <end position="527"/>
    </location>
</feature>
<dbReference type="InterPro" id="IPR037118">
    <property type="entry name" value="Val-tRNA_synth_C_sf"/>
</dbReference>
<gene>
    <name evidence="6" type="ORF">MNBD_GAMMA17-665</name>
</gene>
<name>A0A3B0ZH80_9ZZZZ</name>
<evidence type="ECO:0000313" key="6">
    <source>
        <dbReference type="EMBL" id="VAW87593.1"/>
    </source>
</evidence>
<dbReference type="PANTHER" id="PTHR19211">
    <property type="entry name" value="ATP-BINDING TRANSPORT PROTEIN-RELATED"/>
    <property type="match status" value="1"/>
</dbReference>
<dbReference type="InterPro" id="IPR050611">
    <property type="entry name" value="ABCF"/>
</dbReference>
<dbReference type="CDD" id="cd03221">
    <property type="entry name" value="ABCF_EF-3"/>
    <property type="match status" value="2"/>
</dbReference>
<keyword evidence="2" id="KW-0547">Nucleotide-binding</keyword>
<dbReference type="Gene3D" id="1.10.287.380">
    <property type="entry name" value="Valyl-tRNA synthetase, C-terminal domain"/>
    <property type="match status" value="1"/>
</dbReference>
<dbReference type="InterPro" id="IPR032524">
    <property type="entry name" value="ABC_tran_C"/>
</dbReference>
<accession>A0A3B0ZH80</accession>
<keyword evidence="1" id="KW-0677">Repeat</keyword>
<proteinExistence type="predicted"/>
<dbReference type="PANTHER" id="PTHR19211:SF14">
    <property type="entry name" value="ATP-BINDING CASSETTE SUB-FAMILY F MEMBER 1"/>
    <property type="match status" value="1"/>
</dbReference>
<feature type="domain" description="ABC transporter" evidence="5">
    <location>
        <begin position="2"/>
        <end position="246"/>
    </location>
</feature>
<dbReference type="InterPro" id="IPR017871">
    <property type="entry name" value="ABC_transporter-like_CS"/>
</dbReference>
<dbReference type="InterPro" id="IPR003593">
    <property type="entry name" value="AAA+_ATPase"/>
</dbReference>
<dbReference type="GO" id="GO:0005524">
    <property type="term" value="F:ATP binding"/>
    <property type="evidence" value="ECO:0007669"/>
    <property type="project" value="UniProtKB-KW"/>
</dbReference>
<dbReference type="InterPro" id="IPR003439">
    <property type="entry name" value="ABC_transporter-like_ATP-bd"/>
</dbReference>
<dbReference type="FunFam" id="3.40.50.300:FF:000011">
    <property type="entry name" value="Putative ABC transporter ATP-binding component"/>
    <property type="match status" value="1"/>
</dbReference>
<evidence type="ECO:0000256" key="2">
    <source>
        <dbReference type="ARBA" id="ARBA00022741"/>
    </source>
</evidence>
<dbReference type="Pfam" id="PF16326">
    <property type="entry name" value="ABC_tran_CTD"/>
    <property type="match status" value="1"/>
</dbReference>
<sequence length="637" mass="71429">MINFTNVALRRGGKILFEKVTFTIHQGQRVGVTGVNGCGKSSLFAMVRDQLHSDVGELTLPPNQVIAHVAQETPALDRSAIDYAIDGDVELRTIEAELAEAEEADDGNRQAQLHAKLESVDGYTCRSRAARLLNGLGFTTAQEASPVQSFSGGWRMRLNLAQALMCRSDILLLDEPTNHLDLDAVMWLQAWLSQYQGTLLLISHDRDFLDDVTTHIAHVEQAGIELYTGNYSAFEKRRAERLAQQQSAYIKQQEEIAHIHSFVTRFKAKASKAKQAQSRLKTLERMEMISAAHIDSPFHFTFFEPEKLPHMLFQMRDAEIGYGDKTILANVKLELASGDRVGLLGANGAGKSTLIKVLADTLEPVSGDFTRAQDLRIGYFAQHQLEQLHLDESPLEHLLRLDPRAREQELRDFLGGFAFHGDKVSDPVKPFSGGEKARLVLAMLVYQRPNLLLLDEPTNHLDLEMRHALSVALQGFEGALVMISHDRHMLRSVTDRWLWVDGGCVTPFDGDLESYRQQMIARRETDETDESDVALVTPGGESSVNSQATRKARRQQDAEQRRALKPLQNRLKKMEQQMDRLNSQKEAIEAQLAGSEIYDDADDLKVVLAKQVAVSNELDEVESEWMDVSEQLEVLSP</sequence>
<evidence type="ECO:0000259" key="5">
    <source>
        <dbReference type="PROSITE" id="PS50893"/>
    </source>
</evidence>
<dbReference type="Pfam" id="PF12848">
    <property type="entry name" value="ABC_tran_Xtn"/>
    <property type="match status" value="1"/>
</dbReference>
<dbReference type="FunFam" id="3.40.50.300:FF:002053">
    <property type="entry name" value="ABC transporter ATP-binding protein"/>
    <property type="match status" value="1"/>
</dbReference>
<dbReference type="InterPro" id="IPR032781">
    <property type="entry name" value="ABC_tran_Xtn"/>
</dbReference>
<feature type="compositionally biased region" description="Polar residues" evidence="4">
    <location>
        <begin position="540"/>
        <end position="549"/>
    </location>
</feature>
<dbReference type="GO" id="GO:0003677">
    <property type="term" value="F:DNA binding"/>
    <property type="evidence" value="ECO:0007669"/>
    <property type="project" value="InterPro"/>
</dbReference>
<dbReference type="PROSITE" id="PS00211">
    <property type="entry name" value="ABC_TRANSPORTER_1"/>
    <property type="match status" value="2"/>
</dbReference>
<dbReference type="Pfam" id="PF00005">
    <property type="entry name" value="ABC_tran"/>
    <property type="match status" value="2"/>
</dbReference>
<feature type="region of interest" description="Disordered" evidence="4">
    <location>
        <begin position="522"/>
        <end position="565"/>
    </location>
</feature>
<keyword evidence="3" id="KW-0067">ATP-binding</keyword>
<dbReference type="InterPro" id="IPR027417">
    <property type="entry name" value="P-loop_NTPase"/>
</dbReference>
<dbReference type="SMART" id="SM00382">
    <property type="entry name" value="AAA"/>
    <property type="match status" value="2"/>
</dbReference>
<dbReference type="SUPFAM" id="SSF52540">
    <property type="entry name" value="P-loop containing nucleoside triphosphate hydrolases"/>
    <property type="match status" value="2"/>
</dbReference>
<dbReference type="EMBL" id="UOFQ01000068">
    <property type="protein sequence ID" value="VAW87593.1"/>
    <property type="molecule type" value="Genomic_DNA"/>
</dbReference>
<dbReference type="AlphaFoldDB" id="A0A3B0ZH80"/>
<dbReference type="PROSITE" id="PS50893">
    <property type="entry name" value="ABC_TRANSPORTER_2"/>
    <property type="match status" value="2"/>
</dbReference>
<dbReference type="GO" id="GO:0016887">
    <property type="term" value="F:ATP hydrolysis activity"/>
    <property type="evidence" value="ECO:0007669"/>
    <property type="project" value="InterPro"/>
</dbReference>
<reference evidence="6" key="1">
    <citation type="submission" date="2018-06" db="EMBL/GenBank/DDBJ databases">
        <authorList>
            <person name="Zhirakovskaya E."/>
        </authorList>
    </citation>
    <scope>NUCLEOTIDE SEQUENCE</scope>
</reference>
<organism evidence="6">
    <name type="scientific">hydrothermal vent metagenome</name>
    <dbReference type="NCBI Taxonomy" id="652676"/>
    <lineage>
        <taxon>unclassified sequences</taxon>
        <taxon>metagenomes</taxon>
        <taxon>ecological metagenomes</taxon>
    </lineage>
</organism>
<evidence type="ECO:0000256" key="4">
    <source>
        <dbReference type="SAM" id="MobiDB-lite"/>
    </source>
</evidence>
<evidence type="ECO:0000256" key="1">
    <source>
        <dbReference type="ARBA" id="ARBA00022737"/>
    </source>
</evidence>
<evidence type="ECO:0000256" key="3">
    <source>
        <dbReference type="ARBA" id="ARBA00022840"/>
    </source>
</evidence>
<dbReference type="Gene3D" id="3.40.50.300">
    <property type="entry name" value="P-loop containing nucleotide triphosphate hydrolases"/>
    <property type="match status" value="2"/>
</dbReference>
<protein>
    <submittedName>
        <fullName evidence="6">Bis-ABC ATPase YheS</fullName>
    </submittedName>
</protein>